<dbReference type="Pfam" id="PF00782">
    <property type="entry name" value="DSPc"/>
    <property type="match status" value="1"/>
</dbReference>
<dbReference type="SMART" id="SM00195">
    <property type="entry name" value="DSPc"/>
    <property type="match status" value="1"/>
</dbReference>
<accession>A0A0G4I4B4</accession>
<comment type="similarity">
    <text evidence="1">Belongs to the protein-tyrosine phosphatase family. Non-receptor class dual specificity subfamily.</text>
</comment>
<dbReference type="GO" id="GO:0005737">
    <property type="term" value="C:cytoplasm"/>
    <property type="evidence" value="ECO:0007669"/>
    <property type="project" value="TreeGrafter"/>
</dbReference>
<dbReference type="AlphaFoldDB" id="A0A0G4I4B4"/>
<organism evidence="8">
    <name type="scientific">Chromera velia CCMP2878</name>
    <dbReference type="NCBI Taxonomy" id="1169474"/>
    <lineage>
        <taxon>Eukaryota</taxon>
        <taxon>Sar</taxon>
        <taxon>Alveolata</taxon>
        <taxon>Colpodellida</taxon>
        <taxon>Chromeraceae</taxon>
        <taxon>Chromera</taxon>
    </lineage>
</organism>
<dbReference type="CDD" id="cd14498">
    <property type="entry name" value="DSP"/>
    <property type="match status" value="1"/>
</dbReference>
<feature type="domain" description="Tyrosine specific protein phosphatases" evidence="7">
    <location>
        <begin position="97"/>
        <end position="150"/>
    </location>
</feature>
<dbReference type="InterPro" id="IPR029021">
    <property type="entry name" value="Prot-tyrosine_phosphatase-like"/>
</dbReference>
<dbReference type="PANTHER" id="PTHR10159">
    <property type="entry name" value="DUAL SPECIFICITY PROTEIN PHOSPHATASE"/>
    <property type="match status" value="1"/>
</dbReference>
<sequence length="425" mass="45207">MESARLTPVTTLDSQPTVAENPESSGVALFFVGDREDAKNINLLKQKRIRYIVNATPAKTDGGVPNFHAKDSYFTYCRLAMQDNASQSLREQFEPFWSFAERAHTREDGNILVHCNQGVSRSVSLLLSFLMKYKRLSLDEALQTIKTASPTAAPNDSFMKQLKAFEEELKETTDYAHLPTRRIFTQSSRGPSPPSPFPGGRVIGPARPPQGPTAPVRTVGPTMPPGASRQVGPLPGPTMPLSAPLPGPTMPPAGPLPVPPPSASPPSIGPAMPPAGFAGQKSSSSDSEPGLRPIEADLVQPSAGLIGPAGPPSRKERENEGEASSASQGPLLGPSLPPPNEREGKRPCPNGVQVPPNGNVPKEAEEGNAHKDRDGPPCPVIGPTKRPRLLAAMQEEERKGDHSLDEISAGGGVEGKETSRKEDLL</sequence>
<proteinExistence type="inferred from homology"/>
<evidence type="ECO:0000256" key="2">
    <source>
        <dbReference type="ARBA" id="ARBA00013064"/>
    </source>
</evidence>
<evidence type="ECO:0000259" key="7">
    <source>
        <dbReference type="PROSITE" id="PS50056"/>
    </source>
</evidence>
<dbReference type="SUPFAM" id="SSF52799">
    <property type="entry name" value="(Phosphotyrosine protein) phosphatases II"/>
    <property type="match status" value="1"/>
</dbReference>
<keyword evidence="3" id="KW-0378">Hydrolase</keyword>
<feature type="compositionally biased region" description="Basic and acidic residues" evidence="5">
    <location>
        <begin position="362"/>
        <end position="375"/>
    </location>
</feature>
<dbReference type="EMBL" id="CDMZ01005062">
    <property type="protein sequence ID" value="CEM51819.1"/>
    <property type="molecule type" value="Genomic_DNA"/>
</dbReference>
<dbReference type="PROSITE" id="PS50054">
    <property type="entry name" value="TYR_PHOSPHATASE_DUAL"/>
    <property type="match status" value="1"/>
</dbReference>
<keyword evidence="4" id="KW-0904">Protein phosphatase</keyword>
<dbReference type="PROSITE" id="PS50056">
    <property type="entry name" value="TYR_PHOSPHATASE_2"/>
    <property type="match status" value="1"/>
</dbReference>
<evidence type="ECO:0000259" key="6">
    <source>
        <dbReference type="PROSITE" id="PS50054"/>
    </source>
</evidence>
<dbReference type="InterPro" id="IPR000387">
    <property type="entry name" value="Tyr_Pase_dom"/>
</dbReference>
<protein>
    <recommendedName>
        <fullName evidence="2">protein-tyrosine-phosphatase</fullName>
        <ecNumber evidence="2">3.1.3.48</ecNumber>
    </recommendedName>
</protein>
<feature type="compositionally biased region" description="Low complexity" evidence="5">
    <location>
        <begin position="324"/>
        <end position="334"/>
    </location>
</feature>
<evidence type="ECO:0000256" key="1">
    <source>
        <dbReference type="ARBA" id="ARBA00008601"/>
    </source>
</evidence>
<dbReference type="VEuPathDB" id="CryptoDB:Cvel_10884"/>
<evidence type="ECO:0000256" key="5">
    <source>
        <dbReference type="SAM" id="MobiDB-lite"/>
    </source>
</evidence>
<feature type="compositionally biased region" description="Pro residues" evidence="5">
    <location>
        <begin position="234"/>
        <end position="273"/>
    </location>
</feature>
<feature type="compositionally biased region" description="Polar residues" evidence="5">
    <location>
        <begin position="8"/>
        <end position="21"/>
    </location>
</feature>
<dbReference type="Gene3D" id="3.90.190.10">
    <property type="entry name" value="Protein tyrosine phosphatase superfamily"/>
    <property type="match status" value="1"/>
</dbReference>
<gene>
    <name evidence="8" type="ORF">Cvel_10884</name>
</gene>
<dbReference type="GO" id="GO:0043409">
    <property type="term" value="P:negative regulation of MAPK cascade"/>
    <property type="evidence" value="ECO:0007669"/>
    <property type="project" value="TreeGrafter"/>
</dbReference>
<feature type="domain" description="Tyrosine-protein phosphatase" evidence="6">
    <location>
        <begin position="21"/>
        <end position="171"/>
    </location>
</feature>
<feature type="region of interest" description="Disordered" evidence="5">
    <location>
        <begin position="1"/>
        <end position="21"/>
    </location>
</feature>
<dbReference type="PANTHER" id="PTHR10159:SF519">
    <property type="entry name" value="DUAL SPECIFICITY PROTEIN PHOSPHATASE MPK3"/>
    <property type="match status" value="1"/>
</dbReference>
<reference evidence="8" key="1">
    <citation type="submission" date="2014-11" db="EMBL/GenBank/DDBJ databases">
        <authorList>
            <person name="Otto D Thomas"/>
            <person name="Naeem Raeece"/>
        </authorList>
    </citation>
    <scope>NUCLEOTIDE SEQUENCE</scope>
</reference>
<feature type="compositionally biased region" description="Basic and acidic residues" evidence="5">
    <location>
        <begin position="395"/>
        <end position="405"/>
    </location>
</feature>
<dbReference type="InterPro" id="IPR000340">
    <property type="entry name" value="Dual-sp_phosphatase_cat-dom"/>
</dbReference>
<feature type="compositionally biased region" description="Basic and acidic residues" evidence="5">
    <location>
        <begin position="414"/>
        <end position="425"/>
    </location>
</feature>
<evidence type="ECO:0000313" key="8">
    <source>
        <dbReference type="EMBL" id="CEM51819.1"/>
    </source>
</evidence>
<name>A0A0G4I4B4_9ALVE</name>
<feature type="region of interest" description="Disordered" evidence="5">
    <location>
        <begin position="176"/>
        <end position="425"/>
    </location>
</feature>
<evidence type="ECO:0000256" key="4">
    <source>
        <dbReference type="ARBA" id="ARBA00022912"/>
    </source>
</evidence>
<evidence type="ECO:0000256" key="3">
    <source>
        <dbReference type="ARBA" id="ARBA00022801"/>
    </source>
</evidence>
<dbReference type="EC" id="3.1.3.48" evidence="2"/>
<dbReference type="GO" id="GO:0004725">
    <property type="term" value="F:protein tyrosine phosphatase activity"/>
    <property type="evidence" value="ECO:0007669"/>
    <property type="project" value="UniProtKB-EC"/>
</dbReference>
<dbReference type="InterPro" id="IPR020422">
    <property type="entry name" value="TYR_PHOSPHATASE_DUAL_dom"/>
</dbReference>